<proteinExistence type="inferred from homology"/>
<evidence type="ECO:0000256" key="6">
    <source>
        <dbReference type="ARBA" id="ARBA00022729"/>
    </source>
</evidence>
<accession>A0ABZ0RSV1</accession>
<evidence type="ECO:0000259" key="10">
    <source>
        <dbReference type="Pfam" id="PF12849"/>
    </source>
</evidence>
<reference evidence="11 12" key="1">
    <citation type="submission" date="2023-09" db="EMBL/GenBank/DDBJ databases">
        <authorList>
            <person name="Page C.A."/>
            <person name="Perez-Diaz I.M."/>
        </authorList>
    </citation>
    <scope>NUCLEOTIDE SEQUENCE [LARGE SCALE GENOMIC DNA]</scope>
    <source>
        <strain evidence="11 12">Ll15</strain>
    </source>
</reference>
<keyword evidence="5" id="KW-0592">Phosphate transport</keyword>
<comment type="function">
    <text evidence="1">Part of the ABC transporter complex PstSACB involved in phosphate import.</text>
</comment>
<dbReference type="InterPro" id="IPR024370">
    <property type="entry name" value="PBP_domain"/>
</dbReference>
<feature type="transmembrane region" description="Helical" evidence="9">
    <location>
        <begin position="35"/>
        <end position="54"/>
    </location>
</feature>
<organism evidence="11 12">
    <name type="scientific">Lysinibacillus louembei</name>
    <dbReference type="NCBI Taxonomy" id="1470088"/>
    <lineage>
        <taxon>Bacteria</taxon>
        <taxon>Bacillati</taxon>
        <taxon>Bacillota</taxon>
        <taxon>Bacilli</taxon>
        <taxon>Bacillales</taxon>
        <taxon>Bacillaceae</taxon>
        <taxon>Lysinibacillus</taxon>
    </lineage>
</organism>
<evidence type="ECO:0000256" key="9">
    <source>
        <dbReference type="SAM" id="Phobius"/>
    </source>
</evidence>
<dbReference type="Pfam" id="PF12849">
    <property type="entry name" value="PBP_like_2"/>
    <property type="match status" value="1"/>
</dbReference>
<dbReference type="SUPFAM" id="SSF53850">
    <property type="entry name" value="Periplasmic binding protein-like II"/>
    <property type="match status" value="1"/>
</dbReference>
<evidence type="ECO:0000256" key="4">
    <source>
        <dbReference type="ARBA" id="ARBA00011529"/>
    </source>
</evidence>
<name>A0ABZ0RSV1_9BACI</name>
<evidence type="ECO:0000256" key="2">
    <source>
        <dbReference type="ARBA" id="ARBA00004193"/>
    </source>
</evidence>
<comment type="similarity">
    <text evidence="3">Belongs to the PstS family.</text>
</comment>
<feature type="transmembrane region" description="Helical" evidence="9">
    <location>
        <begin position="66"/>
        <end position="86"/>
    </location>
</feature>
<feature type="transmembrane region" description="Helical" evidence="9">
    <location>
        <begin position="7"/>
        <end position="29"/>
    </location>
</feature>
<keyword evidence="9" id="KW-0472">Membrane</keyword>
<dbReference type="Gene3D" id="3.40.190.10">
    <property type="entry name" value="Periplasmic binding protein-like II"/>
    <property type="match status" value="2"/>
</dbReference>
<gene>
    <name evidence="11" type="ORF">R6U77_11895</name>
</gene>
<evidence type="ECO:0000313" key="12">
    <source>
        <dbReference type="Proteomes" id="UP001322664"/>
    </source>
</evidence>
<keyword evidence="7" id="KW-0564">Palmitate</keyword>
<evidence type="ECO:0000256" key="1">
    <source>
        <dbReference type="ARBA" id="ARBA00002841"/>
    </source>
</evidence>
<keyword evidence="5" id="KW-0813">Transport</keyword>
<keyword evidence="9" id="KW-0812">Transmembrane</keyword>
<dbReference type="Proteomes" id="UP001322664">
    <property type="component" value="Chromosome"/>
</dbReference>
<dbReference type="EMBL" id="CP137624">
    <property type="protein sequence ID" value="WPK10585.1"/>
    <property type="molecule type" value="Genomic_DNA"/>
</dbReference>
<evidence type="ECO:0000256" key="8">
    <source>
        <dbReference type="ARBA" id="ARBA00023288"/>
    </source>
</evidence>
<dbReference type="RefSeq" id="WP_319835797.1">
    <property type="nucleotide sequence ID" value="NZ_CP137624.1"/>
</dbReference>
<evidence type="ECO:0000256" key="3">
    <source>
        <dbReference type="ARBA" id="ARBA00008725"/>
    </source>
</evidence>
<evidence type="ECO:0000256" key="5">
    <source>
        <dbReference type="ARBA" id="ARBA00022592"/>
    </source>
</evidence>
<keyword evidence="8" id="KW-0449">Lipoprotein</keyword>
<dbReference type="PANTHER" id="PTHR30570">
    <property type="entry name" value="PERIPLASMIC PHOSPHATE BINDING COMPONENT OF PHOSPHATE ABC TRANSPORTER"/>
    <property type="match status" value="1"/>
</dbReference>
<dbReference type="InterPro" id="IPR050811">
    <property type="entry name" value="Phosphate_ABC_transporter"/>
</dbReference>
<comment type="subcellular location">
    <subcellularLocation>
        <location evidence="2">Cell membrane</location>
        <topology evidence="2">Lipid-anchor</topology>
    </subcellularLocation>
</comment>
<evidence type="ECO:0000256" key="7">
    <source>
        <dbReference type="ARBA" id="ARBA00023139"/>
    </source>
</evidence>
<keyword evidence="12" id="KW-1185">Reference proteome</keyword>
<protein>
    <submittedName>
        <fullName evidence="11">Substrate-binding domain-containing protein</fullName>
    </submittedName>
</protein>
<comment type="subunit">
    <text evidence="4">The complex is composed of two ATP-binding proteins (PstB), two transmembrane proteins (PstC and PstA) and a solute-binding protein (PstS).</text>
</comment>
<keyword evidence="9" id="KW-1133">Transmembrane helix</keyword>
<feature type="domain" description="PBP" evidence="10">
    <location>
        <begin position="128"/>
        <end position="365"/>
    </location>
</feature>
<dbReference type="PANTHER" id="PTHR30570:SF1">
    <property type="entry name" value="PHOSPHATE-BINDING PROTEIN PSTS"/>
    <property type="match status" value="1"/>
</dbReference>
<sequence>MMEKIGSIILLTISFLFLGAPVFFVALLFLHQNYIWFFGAIVFVIYILLVLRVLQFFTTKRRKQLIALIMLGVMTIPTVLAGQAYYESKLATVDSEIDIWTYHPFTEDNQVVQLGEQSTLTLNGTMPKIDGATALYPLYAAFVEATYPENPDYFGGTVMVNKTPDAYSNVINRKVNVIFAAGPSERQLKMAEQKKIDLQMTPIGKEAFVFFVHKNNPIDSLTLEQVRGIYAGEITNWSQVGGANAKIRAFQRPEDSGSQTALQRLMEETAIMEPEKEDIVSGMGGIIQEVAQYKNYKNALGYTFRYYSTEMVQNDQIKLLAIEGIEPTKNNICNNTYPITSEFYAITAGAPNDNTEKLIEWILSPQGQGLVEKVGYVPVDETNK</sequence>
<evidence type="ECO:0000313" key="11">
    <source>
        <dbReference type="EMBL" id="WPK10585.1"/>
    </source>
</evidence>
<keyword evidence="6" id="KW-0732">Signal</keyword>